<dbReference type="RefSeq" id="WP_259625759.1">
    <property type="nucleotide sequence ID" value="NZ_JANYMP010000013.1"/>
</dbReference>
<dbReference type="EMBL" id="JANYMP010000013">
    <property type="protein sequence ID" value="MCS7480262.1"/>
    <property type="molecule type" value="Genomic_DNA"/>
</dbReference>
<feature type="transmembrane region" description="Helical" evidence="1">
    <location>
        <begin position="39"/>
        <end position="60"/>
    </location>
</feature>
<name>A0A9X2VQD8_9PSEU</name>
<protein>
    <submittedName>
        <fullName evidence="2">Uncharacterized protein</fullName>
    </submittedName>
</protein>
<proteinExistence type="predicted"/>
<evidence type="ECO:0000313" key="2">
    <source>
        <dbReference type="EMBL" id="MCS7480262.1"/>
    </source>
</evidence>
<keyword evidence="3" id="KW-1185">Reference proteome</keyword>
<keyword evidence="1" id="KW-0472">Membrane</keyword>
<keyword evidence="1" id="KW-0812">Transmembrane</keyword>
<reference evidence="2" key="1">
    <citation type="submission" date="2022-08" db="EMBL/GenBank/DDBJ databases">
        <authorList>
            <person name="Tistechok S."/>
            <person name="Samborskyy M."/>
            <person name="Roman I."/>
        </authorList>
    </citation>
    <scope>NUCLEOTIDE SEQUENCE</scope>
    <source>
        <strain evidence="2">DSM 103496</strain>
    </source>
</reference>
<dbReference type="Proteomes" id="UP001141259">
    <property type="component" value="Unassembled WGS sequence"/>
</dbReference>
<gene>
    <name evidence="2" type="ORF">NZH93_25690</name>
</gene>
<organism evidence="2 3">
    <name type="scientific">Umezawaea endophytica</name>
    <dbReference type="NCBI Taxonomy" id="1654476"/>
    <lineage>
        <taxon>Bacteria</taxon>
        <taxon>Bacillati</taxon>
        <taxon>Actinomycetota</taxon>
        <taxon>Actinomycetes</taxon>
        <taxon>Pseudonocardiales</taxon>
        <taxon>Pseudonocardiaceae</taxon>
        <taxon>Umezawaea</taxon>
    </lineage>
</organism>
<evidence type="ECO:0000256" key="1">
    <source>
        <dbReference type="SAM" id="Phobius"/>
    </source>
</evidence>
<sequence length="251" mass="26761">MTDLDALRSALHGSPAESGTVDVAAVMRSGRRIRTRRRLVRGGGVVSGTAALLVAIFVIGQPGTGTAPEQQPLIEITAAKPADPNSIPVGNVVMTGFDNEVLYFVAGYREPYENKRSPTVATDPDRPALPTGTGYGLTLGNNGVGRIIPLQTTGAAGRWTGFHSITTRGLDGTLDAGNVGGTRLYGYYEGDVRRIVLELDDEVVATARTAKWSADGTITIFWFAPEDIPSDEALHAFRLLAYDQNGQLMPY</sequence>
<dbReference type="AlphaFoldDB" id="A0A9X2VQD8"/>
<accession>A0A9X2VQD8</accession>
<keyword evidence="1" id="KW-1133">Transmembrane helix</keyword>
<evidence type="ECO:0000313" key="3">
    <source>
        <dbReference type="Proteomes" id="UP001141259"/>
    </source>
</evidence>
<comment type="caution">
    <text evidence="2">The sequence shown here is derived from an EMBL/GenBank/DDBJ whole genome shotgun (WGS) entry which is preliminary data.</text>
</comment>